<dbReference type="Pfam" id="PF01569">
    <property type="entry name" value="PAP2"/>
    <property type="match status" value="1"/>
</dbReference>
<feature type="transmembrane region" description="Helical" evidence="1">
    <location>
        <begin position="182"/>
        <end position="200"/>
    </location>
</feature>
<keyword evidence="1" id="KW-1133">Transmembrane helix</keyword>
<feature type="transmembrane region" description="Helical" evidence="1">
    <location>
        <begin position="159"/>
        <end position="176"/>
    </location>
</feature>
<dbReference type="Proteomes" id="UP001529275">
    <property type="component" value="Unassembled WGS sequence"/>
</dbReference>
<proteinExistence type="predicted"/>
<accession>A0ABT7UMJ7</accession>
<feature type="domain" description="Phosphatidic acid phosphatase type 2/haloperoxidase" evidence="2">
    <location>
        <begin position="130"/>
        <end position="204"/>
    </location>
</feature>
<organism evidence="3 4">
    <name type="scientific">Massilimicrobiota timonensis</name>
    <dbReference type="NCBI Taxonomy" id="1776392"/>
    <lineage>
        <taxon>Bacteria</taxon>
        <taxon>Bacillati</taxon>
        <taxon>Bacillota</taxon>
        <taxon>Erysipelotrichia</taxon>
        <taxon>Erysipelotrichales</taxon>
        <taxon>Erysipelotrichaceae</taxon>
        <taxon>Massilimicrobiota</taxon>
    </lineage>
</organism>
<dbReference type="InterPro" id="IPR000326">
    <property type="entry name" value="PAP2/HPO"/>
</dbReference>
<sequence length="206" mass="24364">MKVFLEKYNSLKYLIYFFIAYMIGFMILENQEFSNMIITDTWIDQYIPFNEYFVIPYVSWFVFMVLGFAYFVFIDQAGIKRTYFYLFLGMSLSLVIYALIPTGQNLRVELYNENIFQCLVSFIYSVDSSTNVCPSIHVYNSVMMCISLLKSQKINQMKWLSLLIIILTILICMSTMMIKQHAFLDCVWALVLAFLIYCAGKRIYNY</sequence>
<evidence type="ECO:0000313" key="4">
    <source>
        <dbReference type="Proteomes" id="UP001529275"/>
    </source>
</evidence>
<name>A0ABT7UMJ7_9FIRM</name>
<feature type="transmembrane region" description="Helical" evidence="1">
    <location>
        <begin position="83"/>
        <end position="100"/>
    </location>
</feature>
<reference evidence="4" key="1">
    <citation type="submission" date="2023-06" db="EMBL/GenBank/DDBJ databases">
        <title>Identification and characterization of horizontal gene transfer across gut microbiota members of farm animals based on homology search.</title>
        <authorList>
            <person name="Zeman M."/>
            <person name="Kubasova T."/>
            <person name="Jahodarova E."/>
            <person name="Nykrynova M."/>
            <person name="Rychlik I."/>
        </authorList>
    </citation>
    <scope>NUCLEOTIDE SEQUENCE [LARGE SCALE GENOMIC DNA]</scope>
    <source>
        <strain evidence="4">ET341</strain>
    </source>
</reference>
<keyword evidence="1" id="KW-0472">Membrane</keyword>
<evidence type="ECO:0000256" key="1">
    <source>
        <dbReference type="SAM" id="Phobius"/>
    </source>
</evidence>
<protein>
    <submittedName>
        <fullName evidence="3">Phosphatase PAP2 family protein</fullName>
    </submittedName>
</protein>
<keyword evidence="1" id="KW-0812">Transmembrane</keyword>
<gene>
    <name evidence="3" type="ORF">QUV98_10780</name>
</gene>
<comment type="caution">
    <text evidence="3">The sequence shown here is derived from an EMBL/GenBank/DDBJ whole genome shotgun (WGS) entry which is preliminary data.</text>
</comment>
<evidence type="ECO:0000313" key="3">
    <source>
        <dbReference type="EMBL" id="MDM8196800.1"/>
    </source>
</evidence>
<feature type="transmembrane region" description="Helical" evidence="1">
    <location>
        <begin position="13"/>
        <end position="31"/>
    </location>
</feature>
<keyword evidence="4" id="KW-1185">Reference proteome</keyword>
<dbReference type="EMBL" id="JAUDCK010000057">
    <property type="protein sequence ID" value="MDM8196800.1"/>
    <property type="molecule type" value="Genomic_DNA"/>
</dbReference>
<dbReference type="RefSeq" id="WP_289528219.1">
    <property type="nucleotide sequence ID" value="NZ_JAUDCK010000057.1"/>
</dbReference>
<feature type="transmembrane region" description="Helical" evidence="1">
    <location>
        <begin position="52"/>
        <end position="71"/>
    </location>
</feature>
<evidence type="ECO:0000259" key="2">
    <source>
        <dbReference type="Pfam" id="PF01569"/>
    </source>
</evidence>